<comment type="caution">
    <text evidence="2">The sequence shown here is derived from an EMBL/GenBank/DDBJ whole genome shotgun (WGS) entry which is preliminary data.</text>
</comment>
<gene>
    <name evidence="2" type="ORF">HZH66_007355</name>
</gene>
<feature type="compositionally biased region" description="Acidic residues" evidence="1">
    <location>
        <begin position="37"/>
        <end position="53"/>
    </location>
</feature>
<dbReference type="Proteomes" id="UP000614350">
    <property type="component" value="Unassembled WGS sequence"/>
</dbReference>
<evidence type="ECO:0000313" key="2">
    <source>
        <dbReference type="EMBL" id="KAF7396493.1"/>
    </source>
</evidence>
<feature type="region of interest" description="Disordered" evidence="1">
    <location>
        <begin position="27"/>
        <end position="75"/>
    </location>
</feature>
<proteinExistence type="predicted"/>
<evidence type="ECO:0000313" key="3">
    <source>
        <dbReference type="Proteomes" id="UP000614350"/>
    </source>
</evidence>
<name>A0A834JXT2_VESVU</name>
<dbReference type="AlphaFoldDB" id="A0A834JXT2"/>
<protein>
    <submittedName>
        <fullName evidence="2">Uncharacterized protein</fullName>
    </submittedName>
</protein>
<keyword evidence="3" id="KW-1185">Reference proteome</keyword>
<reference evidence="2" key="1">
    <citation type="journal article" date="2020" name="G3 (Bethesda)">
        <title>High-Quality Assemblies for Three Invasive Social Wasps from the &lt;i&gt;Vespula&lt;/i&gt; Genus.</title>
        <authorList>
            <person name="Harrop T.W.R."/>
            <person name="Guhlin J."/>
            <person name="McLaughlin G.M."/>
            <person name="Permina E."/>
            <person name="Stockwell P."/>
            <person name="Gilligan J."/>
            <person name="Le Lec M.F."/>
            <person name="Gruber M.A.M."/>
            <person name="Quinn O."/>
            <person name="Lovegrove M."/>
            <person name="Duncan E.J."/>
            <person name="Remnant E.J."/>
            <person name="Van Eeckhoven J."/>
            <person name="Graham B."/>
            <person name="Knapp R.A."/>
            <person name="Langford K.W."/>
            <person name="Kronenberg Z."/>
            <person name="Press M.O."/>
            <person name="Eacker S.M."/>
            <person name="Wilson-Rankin E.E."/>
            <person name="Purcell J."/>
            <person name="Lester P.J."/>
            <person name="Dearden P.K."/>
        </authorList>
    </citation>
    <scope>NUCLEOTIDE SEQUENCE</scope>
    <source>
        <strain evidence="2">Marl-1</strain>
    </source>
</reference>
<accession>A0A834JXT2</accession>
<organism evidence="2 3">
    <name type="scientific">Vespula vulgaris</name>
    <name type="common">Yellow jacket</name>
    <name type="synonym">Wasp</name>
    <dbReference type="NCBI Taxonomy" id="7454"/>
    <lineage>
        <taxon>Eukaryota</taxon>
        <taxon>Metazoa</taxon>
        <taxon>Ecdysozoa</taxon>
        <taxon>Arthropoda</taxon>
        <taxon>Hexapoda</taxon>
        <taxon>Insecta</taxon>
        <taxon>Pterygota</taxon>
        <taxon>Neoptera</taxon>
        <taxon>Endopterygota</taxon>
        <taxon>Hymenoptera</taxon>
        <taxon>Apocrita</taxon>
        <taxon>Aculeata</taxon>
        <taxon>Vespoidea</taxon>
        <taxon>Vespidae</taxon>
        <taxon>Vespinae</taxon>
        <taxon>Vespula</taxon>
    </lineage>
</organism>
<dbReference type="EMBL" id="JACSEA010000007">
    <property type="protein sequence ID" value="KAF7396493.1"/>
    <property type="molecule type" value="Genomic_DNA"/>
</dbReference>
<evidence type="ECO:0000256" key="1">
    <source>
        <dbReference type="SAM" id="MobiDB-lite"/>
    </source>
</evidence>
<sequence length="75" mass="8567">MTEERTELVGGPSKSFTVQGAVLCVRSKREKGKDVEKEEEEEENEEEDEEEEDVILRWYTSSPVPGSDVPLTRHT</sequence>